<reference evidence="1 2" key="1">
    <citation type="journal article" date="2023" name="Commun. Biol.">
        <title>Reorganization of the ancestral sex-determining regions during the evolution of trioecy in Pleodorina starrii.</title>
        <authorList>
            <person name="Takahashi K."/>
            <person name="Suzuki S."/>
            <person name="Kawai-Toyooka H."/>
            <person name="Yamamoto K."/>
            <person name="Hamaji T."/>
            <person name="Ootsuki R."/>
            <person name="Yamaguchi H."/>
            <person name="Kawachi M."/>
            <person name="Higashiyama T."/>
            <person name="Nozaki H."/>
        </authorList>
    </citation>
    <scope>NUCLEOTIDE SEQUENCE [LARGE SCALE GENOMIC DNA]</scope>
    <source>
        <strain evidence="1 2">NIES-4479</strain>
    </source>
</reference>
<evidence type="ECO:0000313" key="1">
    <source>
        <dbReference type="EMBL" id="GLC59423.1"/>
    </source>
</evidence>
<evidence type="ECO:0000313" key="2">
    <source>
        <dbReference type="Proteomes" id="UP001165080"/>
    </source>
</evidence>
<name>A0A9W6BWD1_9CHLO</name>
<dbReference type="EMBL" id="BRXU01000027">
    <property type="protein sequence ID" value="GLC59423.1"/>
    <property type="molecule type" value="Genomic_DNA"/>
</dbReference>
<sequence length="172" mass="18329">MRKAFADRHAAELGPEAKEKVEAQGGLGYIHGLSMQPFAVVTRTYPALAAFTAMFSELGMDQGPVMIDSCSNQIAAPPGATGKVYTTNAVCHGPEGAVIDGSRHQQGHILVLQRMFHIYVGATAFRDFLLDLGTALARMHGDPSGATRMPKLILTDDCKATRKGLALADGFK</sequence>
<dbReference type="AlphaFoldDB" id="A0A9W6BWD1"/>
<protein>
    <submittedName>
        <fullName evidence="1">Uncharacterized protein</fullName>
    </submittedName>
</protein>
<proteinExistence type="predicted"/>
<accession>A0A9W6BWD1</accession>
<keyword evidence="2" id="KW-1185">Reference proteome</keyword>
<dbReference type="Proteomes" id="UP001165080">
    <property type="component" value="Unassembled WGS sequence"/>
</dbReference>
<gene>
    <name evidence="1" type="primary">PLESTB002277</name>
    <name evidence="1" type="ORF">PLESTB_001484500</name>
</gene>
<comment type="caution">
    <text evidence="1">The sequence shown here is derived from an EMBL/GenBank/DDBJ whole genome shotgun (WGS) entry which is preliminary data.</text>
</comment>
<organism evidence="1 2">
    <name type="scientific">Pleodorina starrii</name>
    <dbReference type="NCBI Taxonomy" id="330485"/>
    <lineage>
        <taxon>Eukaryota</taxon>
        <taxon>Viridiplantae</taxon>
        <taxon>Chlorophyta</taxon>
        <taxon>core chlorophytes</taxon>
        <taxon>Chlorophyceae</taxon>
        <taxon>CS clade</taxon>
        <taxon>Chlamydomonadales</taxon>
        <taxon>Volvocaceae</taxon>
        <taxon>Pleodorina</taxon>
    </lineage>
</organism>